<evidence type="ECO:0000259" key="18">
    <source>
        <dbReference type="Pfam" id="PF00593"/>
    </source>
</evidence>
<keyword evidence="8" id="KW-0408">Iron</keyword>
<dbReference type="InterPro" id="IPR010917">
    <property type="entry name" value="TonB_rcpt_CS"/>
</dbReference>
<keyword evidence="21" id="KW-1185">Reference proteome</keyword>
<dbReference type="GO" id="GO:0009279">
    <property type="term" value="C:cell outer membrane"/>
    <property type="evidence" value="ECO:0007669"/>
    <property type="project" value="UniProtKB-SubCell"/>
</dbReference>
<evidence type="ECO:0000256" key="4">
    <source>
        <dbReference type="ARBA" id="ARBA00022452"/>
    </source>
</evidence>
<dbReference type="PANTHER" id="PTHR32552:SF68">
    <property type="entry name" value="FERRICHROME OUTER MEMBRANE TRANSPORTER_PHAGE RECEPTOR"/>
    <property type="match status" value="1"/>
</dbReference>
<evidence type="ECO:0000256" key="7">
    <source>
        <dbReference type="ARBA" id="ARBA00022729"/>
    </source>
</evidence>
<keyword evidence="3 14" id="KW-0813">Transport</keyword>
<dbReference type="CDD" id="cd01347">
    <property type="entry name" value="ligand_gated_channel"/>
    <property type="match status" value="1"/>
</dbReference>
<evidence type="ECO:0000256" key="13">
    <source>
        <dbReference type="ARBA" id="ARBA00023237"/>
    </source>
</evidence>
<dbReference type="GO" id="GO:0015891">
    <property type="term" value="P:siderophore transport"/>
    <property type="evidence" value="ECO:0007669"/>
    <property type="project" value="InterPro"/>
</dbReference>
<feature type="domain" description="TonB-dependent receptor plug" evidence="19">
    <location>
        <begin position="51"/>
        <end position="148"/>
    </location>
</feature>
<keyword evidence="6 14" id="KW-0812">Transmembrane</keyword>
<dbReference type="InterPro" id="IPR000531">
    <property type="entry name" value="Beta-barrel_TonB"/>
</dbReference>
<evidence type="ECO:0000256" key="1">
    <source>
        <dbReference type="ARBA" id="ARBA00004571"/>
    </source>
</evidence>
<dbReference type="PANTHER" id="PTHR32552">
    <property type="entry name" value="FERRICHROME IRON RECEPTOR-RELATED"/>
    <property type="match status" value="1"/>
</dbReference>
<keyword evidence="7" id="KW-0732">Signal</keyword>
<keyword evidence="11 14" id="KW-0472">Membrane</keyword>
<dbReference type="Proteomes" id="UP000291106">
    <property type="component" value="Chromosome"/>
</dbReference>
<accession>A0A411PMU0</accession>
<feature type="domain" description="TonB-dependent receptor-like beta-barrel" evidence="18">
    <location>
        <begin position="228"/>
        <end position="670"/>
    </location>
</feature>
<keyword evidence="10 16" id="KW-0798">TonB box</keyword>
<gene>
    <name evidence="20" type="ORF">EXU30_09930</name>
</gene>
<dbReference type="InterPro" id="IPR010105">
    <property type="entry name" value="TonB_sidphr_rcpt"/>
</dbReference>
<feature type="region of interest" description="Disordered" evidence="17">
    <location>
        <begin position="1"/>
        <end position="21"/>
    </location>
</feature>
<comment type="similarity">
    <text evidence="2 14 16">Belongs to the TonB-dependent receptor family.</text>
</comment>
<feature type="short sequence motif" description="TonB C-terminal box" evidence="15">
    <location>
        <begin position="683"/>
        <end position="700"/>
    </location>
</feature>
<dbReference type="KEGG" id="smai:EXU30_09930"/>
<dbReference type="InterPro" id="IPR037066">
    <property type="entry name" value="Plug_dom_sf"/>
</dbReference>
<organism evidence="20 21">
    <name type="scientific">Shewanella maritima</name>
    <dbReference type="NCBI Taxonomy" id="2520507"/>
    <lineage>
        <taxon>Bacteria</taxon>
        <taxon>Pseudomonadati</taxon>
        <taxon>Pseudomonadota</taxon>
        <taxon>Gammaproteobacteria</taxon>
        <taxon>Alteromonadales</taxon>
        <taxon>Shewanellaceae</taxon>
        <taxon>Shewanella</taxon>
    </lineage>
</organism>
<dbReference type="NCBIfam" id="TIGR01783">
    <property type="entry name" value="TonB-siderophor"/>
    <property type="match status" value="1"/>
</dbReference>
<dbReference type="SUPFAM" id="SSF56935">
    <property type="entry name" value="Porins"/>
    <property type="match status" value="1"/>
</dbReference>
<comment type="subcellular location">
    <subcellularLocation>
        <location evidence="1 14">Cell outer membrane</location>
        <topology evidence="1 14">Multi-pass membrane protein</topology>
    </subcellularLocation>
</comment>
<dbReference type="Gene3D" id="2.170.130.10">
    <property type="entry name" value="TonB-dependent receptor, plug domain"/>
    <property type="match status" value="1"/>
</dbReference>
<dbReference type="GO" id="GO:0015344">
    <property type="term" value="F:siderophore uptake transmembrane transporter activity"/>
    <property type="evidence" value="ECO:0007669"/>
    <property type="project" value="TreeGrafter"/>
</dbReference>
<evidence type="ECO:0000256" key="16">
    <source>
        <dbReference type="RuleBase" id="RU003357"/>
    </source>
</evidence>
<dbReference type="PROSITE" id="PS01156">
    <property type="entry name" value="TONB_DEPENDENT_REC_2"/>
    <property type="match status" value="1"/>
</dbReference>
<dbReference type="PROSITE" id="PS52016">
    <property type="entry name" value="TONB_DEPENDENT_REC_3"/>
    <property type="match status" value="1"/>
</dbReference>
<sequence length="700" mass="77943">MAASNVAAHEGMHEHHKHHDHHQAFVETINVHGVRHVKPSNSSAMKLDMSQLDTPGSVSVYGADLIEAQGAVTLGQVLHNDASVSTGNVRRGRERFYMRGFVLEPDQSYMRDGQFHLSRYAQPIELYERIEVLKGPSALLYGKSTPAGMINLVTKSAKAERHFSLEQEFGSFGYHRSMADFGGALNAAETVRGRAIISKAGQTGWRKYKDGSYAEQDRLVGALMLEADLSDNTIVSFNFDSTNDDAGIDMGAQHEQNLETGKWERVGKRDFIWDMPWSKRESSVENMGVTLNSNLSDYWTLTAGANHQVHERQTTESMYGKIGKVGGSLTTGKYKLRGRDTFEKFDVSTVFLDLKGELHTGSVFHNVLLGSSVVDYRKTGMQKKVAIAGEYDINDAIIIDKPADLDYRKGEAISEVSRVTNALYIQDLIEFNEQWHLLAGLRFDRERNNKATHFNVLPKLAVMYHPTPETTVYGTYSESFEPTDPISNSADINDKKLFDAMRGKSLEIGVKREFFDGGLLVSTAAFDIEQTNKLVTEKFDADENGKTQITTAAGKVRHQGLELAMEGYLSDSLSINASMMYLDGKIISDPKYAGKRSKDTARFSASSWLSYQLNDDTNLHLKATYEGDRFGDTPNKFKKDGYVKVDAGMSYQLKFANDQQAIIRVNVDNLFGTDYLTGGCMNSATNSAGRSIKASLQYQF</sequence>
<evidence type="ECO:0000256" key="11">
    <source>
        <dbReference type="ARBA" id="ARBA00023136"/>
    </source>
</evidence>
<dbReference type="Gene3D" id="2.40.170.20">
    <property type="entry name" value="TonB-dependent receptor, beta-barrel domain"/>
    <property type="match status" value="1"/>
</dbReference>
<dbReference type="InterPro" id="IPR036942">
    <property type="entry name" value="Beta-barrel_TonB_sf"/>
</dbReference>
<evidence type="ECO:0000313" key="21">
    <source>
        <dbReference type="Proteomes" id="UP000291106"/>
    </source>
</evidence>
<proteinExistence type="inferred from homology"/>
<dbReference type="OrthoDB" id="127311at2"/>
<evidence type="ECO:0000256" key="3">
    <source>
        <dbReference type="ARBA" id="ARBA00022448"/>
    </source>
</evidence>
<evidence type="ECO:0000256" key="17">
    <source>
        <dbReference type="SAM" id="MobiDB-lite"/>
    </source>
</evidence>
<evidence type="ECO:0000256" key="9">
    <source>
        <dbReference type="ARBA" id="ARBA00023065"/>
    </source>
</evidence>
<keyword evidence="12 20" id="KW-0675">Receptor</keyword>
<keyword evidence="9" id="KW-0406">Ion transport</keyword>
<evidence type="ECO:0000256" key="6">
    <source>
        <dbReference type="ARBA" id="ARBA00022692"/>
    </source>
</evidence>
<evidence type="ECO:0000256" key="2">
    <source>
        <dbReference type="ARBA" id="ARBA00009810"/>
    </source>
</evidence>
<keyword evidence="13 14" id="KW-0998">Cell outer membrane</keyword>
<dbReference type="AlphaFoldDB" id="A0A411PMU0"/>
<dbReference type="InterPro" id="IPR012910">
    <property type="entry name" value="Plug_dom"/>
</dbReference>
<evidence type="ECO:0000259" key="19">
    <source>
        <dbReference type="Pfam" id="PF07715"/>
    </source>
</evidence>
<keyword evidence="5" id="KW-0410">Iron transport</keyword>
<dbReference type="InterPro" id="IPR039426">
    <property type="entry name" value="TonB-dep_rcpt-like"/>
</dbReference>
<dbReference type="Pfam" id="PF07715">
    <property type="entry name" value="Plug"/>
    <property type="match status" value="1"/>
</dbReference>
<reference evidence="20 21" key="1">
    <citation type="submission" date="2019-02" db="EMBL/GenBank/DDBJ databases">
        <title>Shewanella sp. D4-2 isolated from Dokdo Island.</title>
        <authorList>
            <person name="Baek K."/>
        </authorList>
    </citation>
    <scope>NUCLEOTIDE SEQUENCE [LARGE SCALE GENOMIC DNA]</scope>
    <source>
        <strain evidence="20 21">D4-2</strain>
    </source>
</reference>
<evidence type="ECO:0000256" key="10">
    <source>
        <dbReference type="ARBA" id="ARBA00023077"/>
    </source>
</evidence>
<name>A0A411PMU0_9GAMM</name>
<dbReference type="Pfam" id="PF00593">
    <property type="entry name" value="TonB_dep_Rec_b-barrel"/>
    <property type="match status" value="1"/>
</dbReference>
<dbReference type="GO" id="GO:0038023">
    <property type="term" value="F:signaling receptor activity"/>
    <property type="evidence" value="ECO:0007669"/>
    <property type="project" value="InterPro"/>
</dbReference>
<evidence type="ECO:0000256" key="15">
    <source>
        <dbReference type="PROSITE-ProRule" id="PRU10144"/>
    </source>
</evidence>
<evidence type="ECO:0000313" key="20">
    <source>
        <dbReference type="EMBL" id="QBF84867.1"/>
    </source>
</evidence>
<evidence type="ECO:0000256" key="5">
    <source>
        <dbReference type="ARBA" id="ARBA00022496"/>
    </source>
</evidence>
<evidence type="ECO:0000256" key="14">
    <source>
        <dbReference type="PROSITE-ProRule" id="PRU01360"/>
    </source>
</evidence>
<protein>
    <submittedName>
        <fullName evidence="20">TonB-dependent receptor</fullName>
    </submittedName>
</protein>
<evidence type="ECO:0000256" key="8">
    <source>
        <dbReference type="ARBA" id="ARBA00023004"/>
    </source>
</evidence>
<dbReference type="EMBL" id="CP036200">
    <property type="protein sequence ID" value="QBF84867.1"/>
    <property type="molecule type" value="Genomic_DNA"/>
</dbReference>
<evidence type="ECO:0000256" key="12">
    <source>
        <dbReference type="ARBA" id="ARBA00023170"/>
    </source>
</evidence>
<keyword evidence="4 14" id="KW-1134">Transmembrane beta strand</keyword>